<keyword evidence="6" id="KW-0472">Membrane</keyword>
<dbReference type="GO" id="GO:0032259">
    <property type="term" value="P:methylation"/>
    <property type="evidence" value="ECO:0007669"/>
    <property type="project" value="UniProtKB-KW"/>
</dbReference>
<organism evidence="7 8">
    <name type="scientific">Microctonus hyperodae</name>
    <name type="common">Parasitoid wasp</name>
    <dbReference type="NCBI Taxonomy" id="165561"/>
    <lineage>
        <taxon>Eukaryota</taxon>
        <taxon>Metazoa</taxon>
        <taxon>Ecdysozoa</taxon>
        <taxon>Arthropoda</taxon>
        <taxon>Hexapoda</taxon>
        <taxon>Insecta</taxon>
        <taxon>Pterygota</taxon>
        <taxon>Neoptera</taxon>
        <taxon>Endopterygota</taxon>
        <taxon>Hymenoptera</taxon>
        <taxon>Apocrita</taxon>
        <taxon>Ichneumonoidea</taxon>
        <taxon>Braconidae</taxon>
        <taxon>Euphorinae</taxon>
        <taxon>Microctonus</taxon>
    </lineage>
</organism>
<keyword evidence="1 6" id="KW-0489">Methyltransferase</keyword>
<evidence type="ECO:0000256" key="6">
    <source>
        <dbReference type="HAMAP-Rule" id="MF_03191"/>
    </source>
</evidence>
<keyword evidence="6" id="KW-0496">Mitochondrion</keyword>
<proteinExistence type="inferred from homology"/>
<dbReference type="Pfam" id="PF01209">
    <property type="entry name" value="Ubie_methyltran"/>
    <property type="match status" value="1"/>
</dbReference>
<dbReference type="SUPFAM" id="SSF53335">
    <property type="entry name" value="S-adenosyl-L-methionine-dependent methyltransferases"/>
    <property type="match status" value="1"/>
</dbReference>
<comment type="subunit">
    <text evidence="5">Component of a multi-subunit COQ enzyme complex, composed of at least COQ3, COQ4, COQ5, COQ6, COQ7 and COQ9. Interacts with PYURF; the interaction is direct, stabilizes COQ5 protein and associates PYURF with COQ enzyme complex.</text>
</comment>
<keyword evidence="6" id="KW-0999">Mitochondrion inner membrane</keyword>
<dbReference type="NCBIfam" id="TIGR01934">
    <property type="entry name" value="MenG_MenH_UbiE"/>
    <property type="match status" value="1"/>
</dbReference>
<keyword evidence="3 6" id="KW-0831">Ubiquinone biosynthesis</keyword>
<feature type="binding site" evidence="6">
    <location>
        <position position="138"/>
    </location>
    <ligand>
        <name>S-adenosyl-L-methionine</name>
        <dbReference type="ChEBI" id="CHEBI:59789"/>
    </ligand>
</feature>
<name>A0AA39G7N6_MICHY</name>
<evidence type="ECO:0000313" key="7">
    <source>
        <dbReference type="EMBL" id="KAK0183107.1"/>
    </source>
</evidence>
<comment type="function">
    <text evidence="6">Methyltransferase required for the conversion of 2-polyprenyl-6-methoxy-1,4-benzoquinol (DDMQH2) to 2-polyprenyl-3-methyl-6-methoxy-1,4-benzoquinol (DMQH2).</text>
</comment>
<dbReference type="EC" id="2.1.1.201" evidence="6"/>
<dbReference type="PROSITE" id="PS51608">
    <property type="entry name" value="SAM_MT_UBIE"/>
    <property type="match status" value="1"/>
</dbReference>
<dbReference type="AlphaFoldDB" id="A0AA39G7N6"/>
<dbReference type="Proteomes" id="UP001168972">
    <property type="component" value="Unassembled WGS sequence"/>
</dbReference>
<comment type="similarity">
    <text evidence="6">Belongs to the class I-like SAM-binding methyltransferase superfamily. MenG/UbiE family.</text>
</comment>
<dbReference type="CDD" id="cd02440">
    <property type="entry name" value="AdoMet_MTases"/>
    <property type="match status" value="1"/>
</dbReference>
<dbReference type="FunFam" id="3.40.50.150:FF:000064">
    <property type="entry name" value="2-methoxy-6-polyprenyl-1,4-benzoquinol methylase, mitochondrial"/>
    <property type="match status" value="1"/>
</dbReference>
<dbReference type="InterPro" id="IPR004033">
    <property type="entry name" value="UbiE/COQ5_MeTrFase"/>
</dbReference>
<evidence type="ECO:0000313" key="8">
    <source>
        <dbReference type="Proteomes" id="UP001168972"/>
    </source>
</evidence>
<comment type="caution">
    <text evidence="7">The sequence shown here is derived from an EMBL/GenBank/DDBJ whole genome shotgun (WGS) entry which is preliminary data.</text>
</comment>
<dbReference type="PROSITE" id="PS01183">
    <property type="entry name" value="UBIE_1"/>
    <property type="match status" value="1"/>
</dbReference>
<feature type="binding site" evidence="6">
    <location>
        <begin position="170"/>
        <end position="171"/>
    </location>
    <ligand>
        <name>S-adenosyl-L-methionine</name>
        <dbReference type="ChEBI" id="CHEBI:59789"/>
    </ligand>
</feature>
<reference evidence="7" key="2">
    <citation type="submission" date="2023-03" db="EMBL/GenBank/DDBJ databases">
        <authorList>
            <person name="Inwood S.N."/>
            <person name="Skelly J.G."/>
            <person name="Guhlin J."/>
            <person name="Harrop T.W.R."/>
            <person name="Goldson S.G."/>
            <person name="Dearden P.K."/>
        </authorList>
    </citation>
    <scope>NUCLEOTIDE SEQUENCE</scope>
    <source>
        <strain evidence="7">Lincoln</strain>
        <tissue evidence="7">Whole body</tissue>
    </source>
</reference>
<dbReference type="EMBL" id="JAQQBR010000001">
    <property type="protein sequence ID" value="KAK0183107.1"/>
    <property type="molecule type" value="Genomic_DNA"/>
</dbReference>
<accession>A0AA39G7N6</accession>
<keyword evidence="8" id="KW-1185">Reference proteome</keyword>
<dbReference type="InterPro" id="IPR023576">
    <property type="entry name" value="UbiE/COQ5_MeTrFase_CS"/>
</dbReference>
<dbReference type="GO" id="GO:0031314">
    <property type="term" value="C:extrinsic component of mitochondrial inner membrane"/>
    <property type="evidence" value="ECO:0007669"/>
    <property type="project" value="UniProtKB-UniRule"/>
</dbReference>
<dbReference type="PANTHER" id="PTHR43591">
    <property type="entry name" value="METHYLTRANSFERASE"/>
    <property type="match status" value="1"/>
</dbReference>
<keyword evidence="4 6" id="KW-0949">S-adenosyl-L-methionine</keyword>
<comment type="caution">
    <text evidence="6">Lacks conserved residue(s) required for the propagation of feature annotation.</text>
</comment>
<comment type="subcellular location">
    <subcellularLocation>
        <location evidence="6">Mitochondrion inner membrane</location>
        <topology evidence="6">Peripheral membrane protein</topology>
        <orientation evidence="6">Matrix side</orientation>
    </subcellularLocation>
</comment>
<dbReference type="InterPro" id="IPR029063">
    <property type="entry name" value="SAM-dependent_MTases_sf"/>
</dbReference>
<evidence type="ECO:0000256" key="2">
    <source>
        <dbReference type="ARBA" id="ARBA00022679"/>
    </source>
</evidence>
<dbReference type="Gene3D" id="3.40.50.150">
    <property type="entry name" value="Vaccinia Virus protein VP39"/>
    <property type="match status" value="1"/>
</dbReference>
<reference evidence="7" key="1">
    <citation type="journal article" date="2023" name="bioRxiv">
        <title>Scaffold-level genome assemblies of two parasitoid biocontrol wasps reveal the parthenogenesis mechanism and an associated novel virus.</title>
        <authorList>
            <person name="Inwood S."/>
            <person name="Skelly J."/>
            <person name="Guhlin J."/>
            <person name="Harrop T."/>
            <person name="Goldson S."/>
            <person name="Dearden P."/>
        </authorList>
    </citation>
    <scope>NUCLEOTIDE SEQUENCE</scope>
    <source>
        <strain evidence="7">Lincoln</strain>
        <tissue evidence="7">Whole body</tissue>
    </source>
</reference>
<evidence type="ECO:0000256" key="5">
    <source>
        <dbReference type="ARBA" id="ARBA00046387"/>
    </source>
</evidence>
<dbReference type="NCBIfam" id="NF001244">
    <property type="entry name" value="PRK00216.1-5"/>
    <property type="match status" value="1"/>
</dbReference>
<dbReference type="GO" id="GO:0008425">
    <property type="term" value="F:2-methoxy-6-polyprenyl-1,4-benzoquinol methyltransferase activity"/>
    <property type="evidence" value="ECO:0007669"/>
    <property type="project" value="UniProtKB-UniRule"/>
</dbReference>
<evidence type="ECO:0000256" key="4">
    <source>
        <dbReference type="ARBA" id="ARBA00022691"/>
    </source>
</evidence>
<keyword evidence="2 6" id="KW-0808">Transferase</keyword>
<protein>
    <recommendedName>
        <fullName evidence="6">2-methoxy-6-polyprenyl-1,4-benzoquinol methylase, mitochondrial</fullName>
        <ecNumber evidence="6">2.1.1.201</ecNumber>
    </recommendedName>
    <alternativeName>
        <fullName evidence="6">Ubiquinone biosynthesis methyltransferase COQ5</fullName>
    </alternativeName>
</protein>
<dbReference type="PROSITE" id="PS01184">
    <property type="entry name" value="UBIE_2"/>
    <property type="match status" value="1"/>
</dbReference>
<comment type="catalytic activity">
    <reaction evidence="6">
        <text>a 2-methoxy-6-(all-trans-polyprenyl)benzene-1,4-diol + S-adenosyl-L-methionine = a 5-methoxy-2-methyl-3-(all-trans-polyprenyl)benzene-1,4-diol + S-adenosyl-L-homocysteine + H(+)</text>
        <dbReference type="Rhea" id="RHEA:28286"/>
        <dbReference type="Rhea" id="RHEA-COMP:10858"/>
        <dbReference type="Rhea" id="RHEA-COMP:10859"/>
        <dbReference type="ChEBI" id="CHEBI:15378"/>
        <dbReference type="ChEBI" id="CHEBI:57856"/>
        <dbReference type="ChEBI" id="CHEBI:59789"/>
        <dbReference type="ChEBI" id="CHEBI:84166"/>
        <dbReference type="ChEBI" id="CHEBI:84167"/>
        <dbReference type="EC" id="2.1.1.201"/>
    </reaction>
</comment>
<gene>
    <name evidence="6" type="primary">coq5</name>
    <name evidence="7" type="ORF">PV327_001177</name>
</gene>
<dbReference type="HAMAP" id="MF_01813">
    <property type="entry name" value="MenG_UbiE_methyltr"/>
    <property type="match status" value="1"/>
</dbReference>
<feature type="binding site" evidence="6">
    <location>
        <position position="110"/>
    </location>
    <ligand>
        <name>S-adenosyl-L-methionine</name>
        <dbReference type="ChEBI" id="CHEBI:59789"/>
    </ligand>
</feature>
<evidence type="ECO:0000256" key="1">
    <source>
        <dbReference type="ARBA" id="ARBA00022603"/>
    </source>
</evidence>
<comment type="pathway">
    <text evidence="6">Cofactor biosynthesis; ubiquinone biosynthesis.</text>
</comment>
<sequence length="298" mass="34261">MKFGICLCRRWILPNRELAKVFSVGIARKNHTSSLNNQDDDNRTTHFGFKTVKESEKEKQVYEVFEKVANSYDVMNDTMSLGIHRIWKDMFIQELAPNHGDKLLDSASGTGDITFRYLNYLNKLKNPKGLKSCVTVSDINKNMLDVGKIRAKKLGYTSENGYDITWLETDAEKLSCPDDSFSSYTIAFGLRNVTHIDKALQEAYRVLQPGGRFLCLEFSHVTNNSLKWLYDQYSFQMIPVMGMLITGQWQPYQYLVESIRKFPNQEDLKSTIENAGFRHVSYKNLTFGIVAIHSGFKI</sequence>
<evidence type="ECO:0000256" key="3">
    <source>
        <dbReference type="ARBA" id="ARBA00022688"/>
    </source>
</evidence>
<dbReference type="PANTHER" id="PTHR43591:SF24">
    <property type="entry name" value="2-METHOXY-6-POLYPRENYL-1,4-BENZOQUINOL METHYLASE, MITOCHONDRIAL"/>
    <property type="match status" value="1"/>
</dbReference>